<protein>
    <recommendedName>
        <fullName evidence="3">Fungal N-terminal domain-containing protein</fullName>
    </recommendedName>
</protein>
<evidence type="ECO:0008006" key="3">
    <source>
        <dbReference type="Google" id="ProtNLM"/>
    </source>
</evidence>
<keyword evidence="2" id="KW-1185">Reference proteome</keyword>
<proteinExistence type="predicted"/>
<reference evidence="1 2" key="1">
    <citation type="submission" date="2024-07" db="EMBL/GenBank/DDBJ databases">
        <title>Section-level genome sequencing and comparative genomics of Aspergillus sections Usti and Cavernicolus.</title>
        <authorList>
            <consortium name="Lawrence Berkeley National Laboratory"/>
            <person name="Nybo J.L."/>
            <person name="Vesth T.C."/>
            <person name="Theobald S."/>
            <person name="Frisvad J.C."/>
            <person name="Larsen T.O."/>
            <person name="Kjaerboelling I."/>
            <person name="Rothschild-Mancinelli K."/>
            <person name="Lyhne E.K."/>
            <person name="Kogle M.E."/>
            <person name="Barry K."/>
            <person name="Clum A."/>
            <person name="Na H."/>
            <person name="Ledsgaard L."/>
            <person name="Lin J."/>
            <person name="Lipzen A."/>
            <person name="Kuo A."/>
            <person name="Riley R."/>
            <person name="Mondo S."/>
            <person name="LaButti K."/>
            <person name="Haridas S."/>
            <person name="Pangalinan J."/>
            <person name="Salamov A.A."/>
            <person name="Simmons B.A."/>
            <person name="Magnuson J.K."/>
            <person name="Chen J."/>
            <person name="Drula E."/>
            <person name="Henrissat B."/>
            <person name="Wiebenga A."/>
            <person name="Lubbers R.J."/>
            <person name="Gomes A.C."/>
            <person name="Makela M.R."/>
            <person name="Stajich J."/>
            <person name="Grigoriev I.V."/>
            <person name="Mortensen U.H."/>
            <person name="De vries R.P."/>
            <person name="Baker S.E."/>
            <person name="Andersen M.R."/>
        </authorList>
    </citation>
    <scope>NUCLEOTIDE SEQUENCE [LARGE SCALE GENOMIC DNA]</scope>
    <source>
        <strain evidence="1 2">CBS 600.67</strain>
    </source>
</reference>
<comment type="caution">
    <text evidence="1">The sequence shown here is derived from an EMBL/GenBank/DDBJ whole genome shotgun (WGS) entry which is preliminary data.</text>
</comment>
<organism evidence="1 2">
    <name type="scientific">Aspergillus cavernicola</name>
    <dbReference type="NCBI Taxonomy" id="176166"/>
    <lineage>
        <taxon>Eukaryota</taxon>
        <taxon>Fungi</taxon>
        <taxon>Dikarya</taxon>
        <taxon>Ascomycota</taxon>
        <taxon>Pezizomycotina</taxon>
        <taxon>Eurotiomycetes</taxon>
        <taxon>Eurotiomycetidae</taxon>
        <taxon>Eurotiales</taxon>
        <taxon>Aspergillaceae</taxon>
        <taxon>Aspergillus</taxon>
        <taxon>Aspergillus subgen. Nidulantes</taxon>
    </lineage>
</organism>
<dbReference type="EMBL" id="JBFXLS010000036">
    <property type="protein sequence ID" value="KAL2825417.1"/>
    <property type="molecule type" value="Genomic_DNA"/>
</dbReference>
<sequence length="157" mass="17448">MYSAIDTVTTMIMADPISIIGTIGALSNIADMVDKALVGIEALWHAWKEADLFFLSLVSQLIALRAALIKNTRAGWESHESSHYQLVMDLDVSISCCDKLVSKVEEFVSALCYADGESLDFRDRIMFLSGSKDLDNVQRWIQQQTSALNLLLAACNW</sequence>
<name>A0ABR4IET6_9EURO</name>
<accession>A0ABR4IET6</accession>
<evidence type="ECO:0000313" key="1">
    <source>
        <dbReference type="EMBL" id="KAL2825417.1"/>
    </source>
</evidence>
<gene>
    <name evidence="1" type="ORF">BDW59DRAFT_72450</name>
</gene>
<evidence type="ECO:0000313" key="2">
    <source>
        <dbReference type="Proteomes" id="UP001610335"/>
    </source>
</evidence>
<dbReference type="Proteomes" id="UP001610335">
    <property type="component" value="Unassembled WGS sequence"/>
</dbReference>